<dbReference type="SUPFAM" id="SSF56954">
    <property type="entry name" value="Outer membrane efflux proteins (OEP)"/>
    <property type="match status" value="1"/>
</dbReference>
<name>A0ABS3JJD4_9BACT</name>
<evidence type="ECO:0000256" key="7">
    <source>
        <dbReference type="ARBA" id="ARBA00023237"/>
    </source>
</evidence>
<evidence type="ECO:0000256" key="5">
    <source>
        <dbReference type="ARBA" id="ARBA00022692"/>
    </source>
</evidence>
<accession>A0ABS3JJD4</accession>
<evidence type="ECO:0000313" key="8">
    <source>
        <dbReference type="EMBL" id="MBO0950115.1"/>
    </source>
</evidence>
<comment type="caution">
    <text evidence="8">The sequence shown here is derived from an EMBL/GenBank/DDBJ whole genome shotgun (WGS) entry which is preliminary data.</text>
</comment>
<keyword evidence="5" id="KW-0812">Transmembrane</keyword>
<keyword evidence="3" id="KW-0813">Transport</keyword>
<gene>
    <name evidence="8" type="ORF">J2I46_16080</name>
</gene>
<evidence type="ECO:0000256" key="3">
    <source>
        <dbReference type="ARBA" id="ARBA00022448"/>
    </source>
</evidence>
<dbReference type="InterPro" id="IPR003423">
    <property type="entry name" value="OMP_efflux"/>
</dbReference>
<dbReference type="InterPro" id="IPR051906">
    <property type="entry name" value="TolC-like"/>
</dbReference>
<keyword evidence="7" id="KW-0998">Cell outer membrane</keyword>
<keyword evidence="9" id="KW-1185">Reference proteome</keyword>
<keyword evidence="6" id="KW-0472">Membrane</keyword>
<evidence type="ECO:0000313" key="9">
    <source>
        <dbReference type="Proteomes" id="UP000664628"/>
    </source>
</evidence>
<reference evidence="8 9" key="1">
    <citation type="submission" date="2021-03" db="EMBL/GenBank/DDBJ databases">
        <title>Fibrella sp. HMF5405 genome sequencing and assembly.</title>
        <authorList>
            <person name="Kang H."/>
            <person name="Kim H."/>
            <person name="Bae S."/>
            <person name="Joh K."/>
        </authorList>
    </citation>
    <scope>NUCLEOTIDE SEQUENCE [LARGE SCALE GENOMIC DNA]</scope>
    <source>
        <strain evidence="8 9">HMF5405</strain>
    </source>
</reference>
<evidence type="ECO:0000256" key="1">
    <source>
        <dbReference type="ARBA" id="ARBA00004442"/>
    </source>
</evidence>
<sequence>MVAFGRSAGLPGDTLYLDVNQDIATQLLPFDQLLKVAMAYSPLVKYQRSLVNVAEAGTSVSKSQIMQNLNGFGNYSWGNQSLVTTGIPDQTNPLGQIANGYRVGIDARISLYDLFGRKHQIRQAQATQRAAELQVDVLELQIKQQLITIYQDMITAQQMLKIRLIDEQASLTAYRLAELDLQKGRITAGAMASITTQYVQTRAISEQVKGDFLKNVHFFEALMGVPIQRLKRI</sequence>
<dbReference type="Gene3D" id="1.20.1600.10">
    <property type="entry name" value="Outer membrane efflux proteins (OEP)"/>
    <property type="match status" value="1"/>
</dbReference>
<dbReference type="PANTHER" id="PTHR30026">
    <property type="entry name" value="OUTER MEMBRANE PROTEIN TOLC"/>
    <property type="match status" value="1"/>
</dbReference>
<dbReference type="EMBL" id="JAFMYW010000004">
    <property type="protein sequence ID" value="MBO0950115.1"/>
    <property type="molecule type" value="Genomic_DNA"/>
</dbReference>
<organism evidence="8 9">
    <name type="scientific">Fibrella forsythiae</name>
    <dbReference type="NCBI Taxonomy" id="2817061"/>
    <lineage>
        <taxon>Bacteria</taxon>
        <taxon>Pseudomonadati</taxon>
        <taxon>Bacteroidota</taxon>
        <taxon>Cytophagia</taxon>
        <taxon>Cytophagales</taxon>
        <taxon>Spirosomataceae</taxon>
        <taxon>Fibrella</taxon>
    </lineage>
</organism>
<dbReference type="PANTHER" id="PTHR30026:SF20">
    <property type="entry name" value="OUTER MEMBRANE PROTEIN TOLC"/>
    <property type="match status" value="1"/>
</dbReference>
<comment type="similarity">
    <text evidence="2">Belongs to the outer membrane factor (OMF) (TC 1.B.17) family.</text>
</comment>
<protein>
    <submittedName>
        <fullName evidence="8">TolC family protein</fullName>
    </submittedName>
</protein>
<comment type="subcellular location">
    <subcellularLocation>
        <location evidence="1">Cell outer membrane</location>
    </subcellularLocation>
</comment>
<keyword evidence="4" id="KW-1134">Transmembrane beta strand</keyword>
<dbReference type="Pfam" id="PF02321">
    <property type="entry name" value="OEP"/>
    <property type="match status" value="1"/>
</dbReference>
<evidence type="ECO:0000256" key="4">
    <source>
        <dbReference type="ARBA" id="ARBA00022452"/>
    </source>
</evidence>
<evidence type="ECO:0000256" key="6">
    <source>
        <dbReference type="ARBA" id="ARBA00023136"/>
    </source>
</evidence>
<evidence type="ECO:0000256" key="2">
    <source>
        <dbReference type="ARBA" id="ARBA00007613"/>
    </source>
</evidence>
<dbReference type="Proteomes" id="UP000664628">
    <property type="component" value="Unassembled WGS sequence"/>
</dbReference>
<proteinExistence type="inferred from homology"/>